<reference evidence="1" key="1">
    <citation type="journal article" date="2021" name="PeerJ">
        <title>Extensive microbial diversity within the chicken gut microbiome revealed by metagenomics and culture.</title>
        <authorList>
            <person name="Gilroy R."/>
            <person name="Ravi A."/>
            <person name="Getino M."/>
            <person name="Pursley I."/>
            <person name="Horton D.L."/>
            <person name="Alikhan N.F."/>
            <person name="Baker D."/>
            <person name="Gharbi K."/>
            <person name="Hall N."/>
            <person name="Watson M."/>
            <person name="Adriaenssens E.M."/>
            <person name="Foster-Nyarko E."/>
            <person name="Jarju S."/>
            <person name="Secka A."/>
            <person name="Antonio M."/>
            <person name="Oren A."/>
            <person name="Chaudhuri R.R."/>
            <person name="La Ragione R."/>
            <person name="Hildebrand F."/>
            <person name="Pallen M.J."/>
        </authorList>
    </citation>
    <scope>NUCLEOTIDE SEQUENCE</scope>
    <source>
        <strain evidence="1">ChiHecec1B25-7008</strain>
    </source>
</reference>
<accession>A0A9D2KTI6</accession>
<name>A0A9D2KTI6_9BACE</name>
<dbReference type="Proteomes" id="UP000823860">
    <property type="component" value="Unassembled WGS sequence"/>
</dbReference>
<reference evidence="1" key="2">
    <citation type="submission" date="2021-04" db="EMBL/GenBank/DDBJ databases">
        <authorList>
            <person name="Gilroy R."/>
        </authorList>
    </citation>
    <scope>NUCLEOTIDE SEQUENCE</scope>
    <source>
        <strain evidence="1">ChiHecec1B25-7008</strain>
    </source>
</reference>
<dbReference type="EMBL" id="DWZE01000094">
    <property type="protein sequence ID" value="HJA83973.1"/>
    <property type="molecule type" value="Genomic_DNA"/>
</dbReference>
<organism evidence="1 2">
    <name type="scientific">Candidatus Bacteroides intestinavium</name>
    <dbReference type="NCBI Taxonomy" id="2838469"/>
    <lineage>
        <taxon>Bacteria</taxon>
        <taxon>Pseudomonadati</taxon>
        <taxon>Bacteroidota</taxon>
        <taxon>Bacteroidia</taxon>
        <taxon>Bacteroidales</taxon>
        <taxon>Bacteroidaceae</taxon>
        <taxon>Bacteroides</taxon>
    </lineage>
</organism>
<gene>
    <name evidence="1" type="ORF">H9785_08400</name>
</gene>
<proteinExistence type="predicted"/>
<dbReference type="AlphaFoldDB" id="A0A9D2KTI6"/>
<evidence type="ECO:0000313" key="1">
    <source>
        <dbReference type="EMBL" id="HJA83973.1"/>
    </source>
</evidence>
<comment type="caution">
    <text evidence="1">The sequence shown here is derived from an EMBL/GenBank/DDBJ whole genome shotgun (WGS) entry which is preliminary data.</text>
</comment>
<sequence>MEDTDYRQALAEARKQAANKQPNEREENHMLMEIVCGDVLVAEQYTRQQENEWEIAELARELLRHAHTLKQRGHALDTLHAAALRMAEVIQRHPRLQLELLQFAKDLSQPAYCDDETATEICTQIGYLKQNISLADEGRLQDIEPSRNMLRRDPVEWTAQWEEVIDEANRKVAEQLADIPKGMGFCHAYWHKLASVLHDDYGIAWSSPAALNPRVMFD</sequence>
<protein>
    <submittedName>
        <fullName evidence="1">Uncharacterized protein</fullName>
    </submittedName>
</protein>
<evidence type="ECO:0000313" key="2">
    <source>
        <dbReference type="Proteomes" id="UP000823860"/>
    </source>
</evidence>